<dbReference type="InterPro" id="IPR024788">
    <property type="entry name" value="Malectin-like_Carb-bd_dom"/>
</dbReference>
<keyword evidence="6 18" id="KW-0732">Signal</keyword>
<keyword evidence="11 17" id="KW-0472">Membrane</keyword>
<dbReference type="GO" id="GO:0004674">
    <property type="term" value="F:protein serine/threonine kinase activity"/>
    <property type="evidence" value="ECO:0007669"/>
    <property type="project" value="UniProtKB-KW"/>
</dbReference>
<dbReference type="PANTHER" id="PTHR47989">
    <property type="entry name" value="OS01G0750732 PROTEIN"/>
    <property type="match status" value="1"/>
</dbReference>
<feature type="binding site" evidence="15">
    <location>
        <position position="521"/>
    </location>
    <ligand>
        <name>ATP</name>
        <dbReference type="ChEBI" id="CHEBI:30616"/>
    </ligand>
</feature>
<reference evidence="21" key="2">
    <citation type="submission" date="2015-03" db="UniProtKB">
        <authorList>
            <consortium name="EnsemblPlants"/>
        </authorList>
    </citation>
    <scope>IDENTIFICATION</scope>
</reference>
<evidence type="ECO:0000256" key="1">
    <source>
        <dbReference type="ARBA" id="ARBA00004167"/>
    </source>
</evidence>
<evidence type="ECO:0000313" key="21">
    <source>
        <dbReference type="EnsemblPlants" id="OBART10G16810.1"/>
    </source>
</evidence>
<keyword evidence="5 17" id="KW-0812">Transmembrane</keyword>
<dbReference type="CDD" id="cd12355">
    <property type="entry name" value="RRM_RBM18"/>
    <property type="match status" value="1"/>
</dbReference>
<dbReference type="PaxDb" id="65489-OBART10G16810.1"/>
<keyword evidence="22" id="KW-1185">Reference proteome</keyword>
<keyword evidence="8" id="KW-0418">Kinase</keyword>
<organism evidence="21">
    <name type="scientific">Oryza barthii</name>
    <dbReference type="NCBI Taxonomy" id="65489"/>
    <lineage>
        <taxon>Eukaryota</taxon>
        <taxon>Viridiplantae</taxon>
        <taxon>Streptophyta</taxon>
        <taxon>Embryophyta</taxon>
        <taxon>Tracheophyta</taxon>
        <taxon>Spermatophyta</taxon>
        <taxon>Magnoliopsida</taxon>
        <taxon>Liliopsida</taxon>
        <taxon>Poales</taxon>
        <taxon>Poaceae</taxon>
        <taxon>BOP clade</taxon>
        <taxon>Oryzoideae</taxon>
        <taxon>Oryzeae</taxon>
        <taxon>Oryzinae</taxon>
        <taxon>Oryza</taxon>
    </lineage>
</organism>
<feature type="domain" description="RRM" evidence="20">
    <location>
        <begin position="869"/>
        <end position="950"/>
    </location>
</feature>
<dbReference type="GO" id="GO:0016020">
    <property type="term" value="C:membrane"/>
    <property type="evidence" value="ECO:0007669"/>
    <property type="project" value="UniProtKB-SubCell"/>
</dbReference>
<dbReference type="Proteomes" id="UP000026960">
    <property type="component" value="Chromosome 10"/>
</dbReference>
<dbReference type="InterPro" id="IPR039157">
    <property type="entry name" value="RBM18_RRM"/>
</dbReference>
<feature type="region of interest" description="Disordered" evidence="16">
    <location>
        <begin position="997"/>
        <end position="1023"/>
    </location>
</feature>
<dbReference type="Gene3D" id="3.30.70.330">
    <property type="match status" value="1"/>
</dbReference>
<dbReference type="EnsemblPlants" id="OBART10G16810.1">
    <property type="protein sequence ID" value="OBART10G16810.1"/>
    <property type="gene ID" value="OBART10G16810"/>
</dbReference>
<evidence type="ECO:0000256" key="11">
    <source>
        <dbReference type="ARBA" id="ARBA00023136"/>
    </source>
</evidence>
<dbReference type="InterPro" id="IPR017441">
    <property type="entry name" value="Protein_kinase_ATP_BS"/>
</dbReference>
<evidence type="ECO:0000256" key="3">
    <source>
        <dbReference type="ARBA" id="ARBA00022527"/>
    </source>
</evidence>
<dbReference type="InterPro" id="IPR012677">
    <property type="entry name" value="Nucleotide-bd_a/b_plait_sf"/>
</dbReference>
<feature type="chain" id="PRO_5002264088" description="Probable RNA-binding protein 18" evidence="18">
    <location>
        <begin position="21"/>
        <end position="1023"/>
    </location>
</feature>
<dbReference type="SUPFAM" id="SSF54928">
    <property type="entry name" value="RNA-binding domain, RBD"/>
    <property type="match status" value="1"/>
</dbReference>
<evidence type="ECO:0000313" key="22">
    <source>
        <dbReference type="Proteomes" id="UP000026960"/>
    </source>
</evidence>
<evidence type="ECO:0000256" key="8">
    <source>
        <dbReference type="ARBA" id="ARBA00022777"/>
    </source>
</evidence>
<evidence type="ECO:0000256" key="5">
    <source>
        <dbReference type="ARBA" id="ARBA00022692"/>
    </source>
</evidence>
<evidence type="ECO:0000256" key="18">
    <source>
        <dbReference type="SAM" id="SignalP"/>
    </source>
</evidence>
<sequence length="1023" mass="110782">MAAIVLLLFLVVGLMPVSNGQTTPFSPLFSVYLACGAGGNVVVTSDSPQRTFVPDDGELSGKSARFSNPDASPPSPLYAAARAGTSGFSYRLSYAAAAAPDGNTTLVLRLHFFPFASQSGDLLSARFSVSAMGRYVLLPSSFSPPRAGVVREFLLPSDGSGEFNVTFTPEAGGLAFVNAIELFPAPQELLWKFPLTAVNTDVSPSHQALETLYRLNVGGPTVTPTDDTMWRTWLPDDSYLSPATVSAVASIQGLINFDPTQGYTRMVAPDAVYKSQRTTNSSTSNVTWTFAADGNSSYVVRLHFCAFEELSSVIGEGVDFNVYLMQAMGTRELKAKDYATLSMPIQAFYVDYVTVVPTGGENLTVSIGRAASSDSKKAILNGLEIMKLRAVDMTPASSSGKTSKVVVVAVIAAVLGAAVLAGVALCVLLVRRRQRRATLPVPEEEEKESVGTPWSPFTPDGEGSFGSAVVTPRRMNMKLHIPLAEIMVATGDFDDANILGVGGFGNVYRGVLRDGTRVAVKRAKRASRQGFPEFQTEILVLSSIRHRHLVSLIGYCNERSEMILVYELMAHGTLRSHLYGSDAAAPPPPPLSWKQRLEICIGAAKGLHYLHTGHSDNIIHRDVKSTNILLGDGFVAKVADFGLSRVGPSTGQTHVSTAVKGSFGYLDPEYFKTRQLTDRSDVYSFGVVLFEVLCARPAIDQSLPPDEINLAEWAMQWSRRGRFDKIVDPAVAGDASTNSLRKFAETAGRCLADYGEQRPSMGDVVWNLEYCLQLQESQPSTETALDLDDSGAHLPRDIVVARRVAPLAPDASADAAGDDMSWSETASFTATGNVFSQIMSRDDRSRAPRTSYLLGLMDQKGFDGDRSESRLYVGNLDFRVSESDIIKMFSPFGKIIAEDFLWHTRGPKRGEPRGYAFVQYTTKEEAQLAKEKMNGRLVCGRPVVVHLASEKCFVDSGNSHRAMKDKKLAGGSGSKSVQTDRAAKIAAIKHKLKSLEDEGCSTKRPRFKSDDLPGSGKQSDKKC</sequence>
<evidence type="ECO:0000256" key="14">
    <source>
        <dbReference type="PROSITE-ProRule" id="PRU00176"/>
    </source>
</evidence>
<accession>A0A0D3HG00</accession>
<dbReference type="HOGENOM" id="CLU_000288_42_3_1"/>
<evidence type="ECO:0000256" key="4">
    <source>
        <dbReference type="ARBA" id="ARBA00022679"/>
    </source>
</evidence>
<dbReference type="Gramene" id="OBART10G16810.1">
    <property type="protein sequence ID" value="OBART10G16810.1"/>
    <property type="gene ID" value="OBART10G16810"/>
</dbReference>
<dbReference type="InterPro" id="IPR000504">
    <property type="entry name" value="RRM_dom"/>
</dbReference>
<dbReference type="PROSITE" id="PS50011">
    <property type="entry name" value="PROTEIN_KINASE_DOM"/>
    <property type="match status" value="1"/>
</dbReference>
<dbReference type="Gene3D" id="3.30.200.20">
    <property type="entry name" value="Phosphorylase Kinase, domain 1"/>
    <property type="match status" value="1"/>
</dbReference>
<dbReference type="InterPro" id="IPR035979">
    <property type="entry name" value="RBD_domain_sf"/>
</dbReference>
<comment type="subcellular location">
    <subcellularLocation>
        <location evidence="1">Membrane</location>
        <topology evidence="1">Single-pass membrane protein</topology>
    </subcellularLocation>
</comment>
<dbReference type="AlphaFoldDB" id="A0A0D3HG00"/>
<dbReference type="PROSITE" id="PS00108">
    <property type="entry name" value="PROTEIN_KINASE_ST"/>
    <property type="match status" value="1"/>
</dbReference>
<dbReference type="FunFam" id="3.30.200.20:FF:000039">
    <property type="entry name" value="receptor-like protein kinase FERONIA"/>
    <property type="match status" value="1"/>
</dbReference>
<dbReference type="InterPro" id="IPR000719">
    <property type="entry name" value="Prot_kinase_dom"/>
</dbReference>
<dbReference type="PROSITE" id="PS50102">
    <property type="entry name" value="RRM"/>
    <property type="match status" value="1"/>
</dbReference>
<dbReference type="Gene3D" id="1.10.510.10">
    <property type="entry name" value="Transferase(Phosphotransferase) domain 1"/>
    <property type="match status" value="1"/>
</dbReference>
<dbReference type="SMART" id="SM00360">
    <property type="entry name" value="RRM"/>
    <property type="match status" value="1"/>
</dbReference>
<keyword evidence="9 15" id="KW-0067">ATP-binding</keyword>
<feature type="transmembrane region" description="Helical" evidence="17">
    <location>
        <begin position="405"/>
        <end position="430"/>
    </location>
</feature>
<dbReference type="PROSITE" id="PS00107">
    <property type="entry name" value="PROTEIN_KINASE_ATP"/>
    <property type="match status" value="1"/>
</dbReference>
<evidence type="ECO:0000256" key="2">
    <source>
        <dbReference type="ARBA" id="ARBA00021141"/>
    </source>
</evidence>
<evidence type="ECO:0000259" key="20">
    <source>
        <dbReference type="PROSITE" id="PS50102"/>
    </source>
</evidence>
<evidence type="ECO:0000256" key="15">
    <source>
        <dbReference type="PROSITE-ProRule" id="PRU10141"/>
    </source>
</evidence>
<evidence type="ECO:0000256" key="9">
    <source>
        <dbReference type="ARBA" id="ARBA00022840"/>
    </source>
</evidence>
<proteinExistence type="predicted"/>
<evidence type="ECO:0000256" key="12">
    <source>
        <dbReference type="ARBA" id="ARBA00023180"/>
    </source>
</evidence>
<keyword evidence="12" id="KW-0325">Glycoprotein</keyword>
<keyword evidence="4" id="KW-0808">Transferase</keyword>
<dbReference type="GO" id="GO:0003723">
    <property type="term" value="F:RNA binding"/>
    <property type="evidence" value="ECO:0007669"/>
    <property type="project" value="UniProtKB-UniRule"/>
</dbReference>
<dbReference type="Pfam" id="PF12819">
    <property type="entry name" value="Malectin_like"/>
    <property type="match status" value="1"/>
</dbReference>
<dbReference type="FunFam" id="2.60.120.430:FF:000015">
    <property type="entry name" value="Putative receptor-like protein kinase"/>
    <property type="match status" value="1"/>
</dbReference>
<dbReference type="Pfam" id="PF00076">
    <property type="entry name" value="RRM_1"/>
    <property type="match status" value="1"/>
</dbReference>
<dbReference type="CDD" id="cd14066">
    <property type="entry name" value="STKc_IRAK"/>
    <property type="match status" value="1"/>
</dbReference>
<keyword evidence="3" id="KW-0723">Serine/threonine-protein kinase</keyword>
<keyword evidence="14" id="KW-0694">RNA-binding</keyword>
<name>A0A0D3HG00_9ORYZ</name>
<evidence type="ECO:0000256" key="13">
    <source>
        <dbReference type="ARBA" id="ARBA00030780"/>
    </source>
</evidence>
<dbReference type="FunFam" id="2.60.120.430:FF:000013">
    <property type="entry name" value="Putative receptor-like protein kinase"/>
    <property type="match status" value="1"/>
</dbReference>
<evidence type="ECO:0000256" key="10">
    <source>
        <dbReference type="ARBA" id="ARBA00022989"/>
    </source>
</evidence>
<dbReference type="InterPro" id="IPR008271">
    <property type="entry name" value="Ser/Thr_kinase_AS"/>
</dbReference>
<dbReference type="SMART" id="SM00220">
    <property type="entry name" value="S_TKc"/>
    <property type="match status" value="1"/>
</dbReference>
<evidence type="ECO:0000256" key="6">
    <source>
        <dbReference type="ARBA" id="ARBA00022729"/>
    </source>
</evidence>
<dbReference type="Pfam" id="PF07714">
    <property type="entry name" value="PK_Tyr_Ser-Thr"/>
    <property type="match status" value="1"/>
</dbReference>
<dbReference type="InterPro" id="IPR011009">
    <property type="entry name" value="Kinase-like_dom_sf"/>
</dbReference>
<keyword evidence="7 15" id="KW-0547">Nucleotide-binding</keyword>
<dbReference type="STRING" id="65489.A0A0D3HG00"/>
<dbReference type="PANTHER" id="PTHR47989:SF62">
    <property type="entry name" value="OS05G0423500 PROTEIN"/>
    <property type="match status" value="1"/>
</dbReference>
<feature type="domain" description="Protein kinase" evidence="19">
    <location>
        <begin position="493"/>
        <end position="771"/>
    </location>
</feature>
<protein>
    <recommendedName>
        <fullName evidence="2">Probable RNA-binding protein 18</fullName>
    </recommendedName>
    <alternativeName>
        <fullName evidence="13">RNA-binding motif protein 18</fullName>
    </alternativeName>
</protein>
<dbReference type="InterPro" id="IPR001245">
    <property type="entry name" value="Ser-Thr/Tyr_kinase_cat_dom"/>
</dbReference>
<reference evidence="21" key="1">
    <citation type="journal article" date="2009" name="Rice">
        <title>De Novo Next Generation Sequencing of Plant Genomes.</title>
        <authorList>
            <person name="Rounsley S."/>
            <person name="Marri P.R."/>
            <person name="Yu Y."/>
            <person name="He R."/>
            <person name="Sisneros N."/>
            <person name="Goicoechea J.L."/>
            <person name="Lee S.J."/>
            <person name="Angelova A."/>
            <person name="Kudrna D."/>
            <person name="Luo M."/>
            <person name="Affourtit J."/>
            <person name="Desany B."/>
            <person name="Knight J."/>
            <person name="Niazi F."/>
            <person name="Egholm M."/>
            <person name="Wing R.A."/>
        </authorList>
    </citation>
    <scope>NUCLEOTIDE SEQUENCE [LARGE SCALE GENOMIC DNA]</scope>
    <source>
        <strain evidence="21">cv. IRGC 105608</strain>
    </source>
</reference>
<dbReference type="Gene3D" id="2.60.120.430">
    <property type="entry name" value="Galactose-binding lectin"/>
    <property type="match status" value="2"/>
</dbReference>
<dbReference type="eggNOG" id="KOG1187">
    <property type="taxonomic scope" value="Eukaryota"/>
</dbReference>
<dbReference type="FunFam" id="1.10.510.10:FF:000058">
    <property type="entry name" value="Receptor-like protein kinase FERONIA"/>
    <property type="match status" value="1"/>
</dbReference>
<evidence type="ECO:0000256" key="16">
    <source>
        <dbReference type="SAM" id="MobiDB-lite"/>
    </source>
</evidence>
<evidence type="ECO:0000256" key="7">
    <source>
        <dbReference type="ARBA" id="ARBA00022741"/>
    </source>
</evidence>
<evidence type="ECO:0000256" key="17">
    <source>
        <dbReference type="SAM" id="Phobius"/>
    </source>
</evidence>
<dbReference type="SUPFAM" id="SSF56112">
    <property type="entry name" value="Protein kinase-like (PK-like)"/>
    <property type="match status" value="1"/>
</dbReference>
<dbReference type="GO" id="GO:0005524">
    <property type="term" value="F:ATP binding"/>
    <property type="evidence" value="ECO:0007669"/>
    <property type="project" value="UniProtKB-UniRule"/>
</dbReference>
<feature type="signal peptide" evidence="18">
    <location>
        <begin position="1"/>
        <end position="20"/>
    </location>
</feature>
<evidence type="ECO:0000259" key="19">
    <source>
        <dbReference type="PROSITE" id="PS50011"/>
    </source>
</evidence>
<keyword evidence="10 17" id="KW-1133">Transmembrane helix</keyword>